<evidence type="ECO:0000256" key="3">
    <source>
        <dbReference type="SAM" id="MobiDB-lite"/>
    </source>
</evidence>
<dbReference type="Pfam" id="PF10356">
    <property type="entry name" value="RRG7"/>
    <property type="match status" value="2"/>
</dbReference>
<evidence type="ECO:0008006" key="6">
    <source>
        <dbReference type="Google" id="ProtNLM"/>
    </source>
</evidence>
<evidence type="ECO:0000313" key="4">
    <source>
        <dbReference type="EMBL" id="KAF2127826.1"/>
    </source>
</evidence>
<dbReference type="GO" id="GO:0005739">
    <property type="term" value="C:mitochondrion"/>
    <property type="evidence" value="ECO:0007669"/>
    <property type="project" value="UniProtKB-SubCell"/>
</dbReference>
<accession>A0A6A6A8E3</accession>
<dbReference type="InterPro" id="IPR018828">
    <property type="entry name" value="RRG7"/>
</dbReference>
<keyword evidence="5" id="KW-1185">Reference proteome</keyword>
<dbReference type="OrthoDB" id="20734at2759"/>
<evidence type="ECO:0000256" key="1">
    <source>
        <dbReference type="ARBA" id="ARBA00004173"/>
    </source>
</evidence>
<dbReference type="RefSeq" id="XP_033522215.1">
    <property type="nucleotide sequence ID" value="XM_033662878.1"/>
</dbReference>
<evidence type="ECO:0000313" key="5">
    <source>
        <dbReference type="Proteomes" id="UP000799771"/>
    </source>
</evidence>
<reference evidence="4" key="1">
    <citation type="journal article" date="2020" name="Stud. Mycol.">
        <title>101 Dothideomycetes genomes: a test case for predicting lifestyles and emergence of pathogens.</title>
        <authorList>
            <person name="Haridas S."/>
            <person name="Albert R."/>
            <person name="Binder M."/>
            <person name="Bloem J."/>
            <person name="Labutti K."/>
            <person name="Salamov A."/>
            <person name="Andreopoulos B."/>
            <person name="Baker S."/>
            <person name="Barry K."/>
            <person name="Bills G."/>
            <person name="Bluhm B."/>
            <person name="Cannon C."/>
            <person name="Castanera R."/>
            <person name="Culley D."/>
            <person name="Daum C."/>
            <person name="Ezra D."/>
            <person name="Gonzalez J."/>
            <person name="Henrissat B."/>
            <person name="Kuo A."/>
            <person name="Liang C."/>
            <person name="Lipzen A."/>
            <person name="Lutzoni F."/>
            <person name="Magnuson J."/>
            <person name="Mondo S."/>
            <person name="Nolan M."/>
            <person name="Ohm R."/>
            <person name="Pangilinan J."/>
            <person name="Park H.-J."/>
            <person name="Ramirez L."/>
            <person name="Alfaro M."/>
            <person name="Sun H."/>
            <person name="Tritt A."/>
            <person name="Yoshinaga Y."/>
            <person name="Zwiers L.-H."/>
            <person name="Turgeon B."/>
            <person name="Goodwin S."/>
            <person name="Spatafora J."/>
            <person name="Crous P."/>
            <person name="Grigoriev I."/>
        </authorList>
    </citation>
    <scope>NUCLEOTIDE SEQUENCE</scope>
    <source>
        <strain evidence="4">CBS 119687</strain>
    </source>
</reference>
<dbReference type="AlphaFoldDB" id="A0A6A6A8E3"/>
<proteinExistence type="predicted"/>
<comment type="subcellular location">
    <subcellularLocation>
        <location evidence="1">Mitochondrion</location>
    </subcellularLocation>
</comment>
<feature type="non-terminal residue" evidence="4">
    <location>
        <position position="290"/>
    </location>
</feature>
<dbReference type="GeneID" id="54403310"/>
<gene>
    <name evidence="4" type="ORF">P153DRAFT_267379</name>
</gene>
<organism evidence="4 5">
    <name type="scientific">Dothidotthia symphoricarpi CBS 119687</name>
    <dbReference type="NCBI Taxonomy" id="1392245"/>
    <lineage>
        <taxon>Eukaryota</taxon>
        <taxon>Fungi</taxon>
        <taxon>Dikarya</taxon>
        <taxon>Ascomycota</taxon>
        <taxon>Pezizomycotina</taxon>
        <taxon>Dothideomycetes</taxon>
        <taxon>Pleosporomycetidae</taxon>
        <taxon>Pleosporales</taxon>
        <taxon>Dothidotthiaceae</taxon>
        <taxon>Dothidotthia</taxon>
    </lineage>
</organism>
<name>A0A6A6A8E3_9PLEO</name>
<sequence>MQPLLRPTWLKQKSLLPWLPRTTPQNFVPLRIATTSVRNAAPVDVPKIVITAGSQKHNSLPSFLKYARRTRLPPLSTVFVGTHYEYVSALALQRLGFSLLRVGRRFDAGIDLIGHWVLAPLREPLPVIIQCKVRQLTASPMHIRELEGSFQGVPPIWRNKAVLGLLVTTKKATKGVLEAMGKSHWPMGFLLISQEGTIQQFLWNRAASERGLEGVSVTVRHTPRAHLPEFGRSNAGDGGAGKKERTKPAARFQNSGTEKDIQLTWMGSPIFPDRGDVLDRETVKLMGDVV</sequence>
<dbReference type="Proteomes" id="UP000799771">
    <property type="component" value="Unassembled WGS sequence"/>
</dbReference>
<dbReference type="PANTHER" id="PTHR28133:SF1">
    <property type="entry name" value="REQUIRED FOR RESPIRATORY GROWTH PROTEIN 7, MITOCHONDRIAL"/>
    <property type="match status" value="1"/>
</dbReference>
<evidence type="ECO:0000256" key="2">
    <source>
        <dbReference type="ARBA" id="ARBA00023128"/>
    </source>
</evidence>
<keyword evidence="2" id="KW-0496">Mitochondrion</keyword>
<feature type="region of interest" description="Disordered" evidence="3">
    <location>
        <begin position="227"/>
        <end position="256"/>
    </location>
</feature>
<dbReference type="PANTHER" id="PTHR28133">
    <property type="entry name" value="REQUIRED FOR RESPIRATORY GROWTH PROTEIN 7, MITOCHONDRIAL"/>
    <property type="match status" value="1"/>
</dbReference>
<dbReference type="EMBL" id="ML977510">
    <property type="protein sequence ID" value="KAF2127826.1"/>
    <property type="molecule type" value="Genomic_DNA"/>
</dbReference>
<protein>
    <recommendedName>
        <fullName evidence="6">Required for respiratory growth protein 7, mitochondrial</fullName>
    </recommendedName>
</protein>